<dbReference type="Proteomes" id="UP000695022">
    <property type="component" value="Unplaced"/>
</dbReference>
<gene>
    <name evidence="3" type="primary">LOC106808468</name>
</gene>
<organism evidence="2 3">
    <name type="scientific">Priapulus caudatus</name>
    <name type="common">Priapulid worm</name>
    <dbReference type="NCBI Taxonomy" id="37621"/>
    <lineage>
        <taxon>Eukaryota</taxon>
        <taxon>Metazoa</taxon>
        <taxon>Ecdysozoa</taxon>
        <taxon>Scalidophora</taxon>
        <taxon>Priapulida</taxon>
        <taxon>Priapulimorpha</taxon>
        <taxon>Priapulimorphida</taxon>
        <taxon>Priapulidae</taxon>
        <taxon>Priapulus</taxon>
    </lineage>
</organism>
<reference evidence="3" key="1">
    <citation type="submission" date="2025-08" db="UniProtKB">
        <authorList>
            <consortium name="RefSeq"/>
        </authorList>
    </citation>
    <scope>IDENTIFICATION</scope>
</reference>
<name>A0ABM1E3C0_PRICU</name>
<protein>
    <submittedName>
        <fullName evidence="3">Uncharacterized protein LOC106808468</fullName>
    </submittedName>
</protein>
<dbReference type="Pfam" id="PF25781">
    <property type="entry name" value="TPR_TEX10"/>
    <property type="match status" value="1"/>
</dbReference>
<feature type="domain" description="TEX10-like TPR repeats" evidence="1">
    <location>
        <begin position="1"/>
        <end position="321"/>
    </location>
</feature>
<accession>A0ABM1E3C0</accession>
<proteinExistence type="predicted"/>
<keyword evidence="2" id="KW-1185">Reference proteome</keyword>
<evidence type="ECO:0000259" key="1">
    <source>
        <dbReference type="Pfam" id="PF25781"/>
    </source>
</evidence>
<dbReference type="RefSeq" id="XP_014666691.1">
    <property type="nucleotide sequence ID" value="XM_014811205.1"/>
</dbReference>
<evidence type="ECO:0000313" key="3">
    <source>
        <dbReference type="RefSeq" id="XP_014666691.1"/>
    </source>
</evidence>
<dbReference type="InterPro" id="IPR057949">
    <property type="entry name" value="TPR_TEX10"/>
</dbReference>
<sequence length="330" mass="36596">MHRAASQQRAAFLTSLQKQLTTILGMLPGMSHEQQKTTLQLLYFAKTLRKTHFHVLVNWVRSEATDMTLVKYLLSLLNGRLAKQLTSGEVWTEPSAYISYTISLLVGGSVPKMAEQQFPTMALLSPHVYAPEIDGGSLDGWPRQKDVVLAVHDSIHLLPNSQQVEDLYFGHVEQILVGGKSAPVLSFLAAMLLAALRPERADVARRRPDWAELCYHIMLSLVAAQTTTTGALECAWDTCVQFCKAYRMGGTILDSIAAGIQAGSAETGTLVTLATKLMRQACDSRDSIQQPMSAIRTAAESQLSEEDVKTVQWWADFMYELTLHCQQQQQ</sequence>
<dbReference type="GeneID" id="106808468"/>
<evidence type="ECO:0000313" key="2">
    <source>
        <dbReference type="Proteomes" id="UP000695022"/>
    </source>
</evidence>